<sequence length="288" mass="30777">ATTSKQSGFEDSREATRRGPEPTESAPGPREDADKENAARQPGYHGEHSARLRLCHRRESSCVSAACDSDDGLFPGRRAGITVEHRLPLALAAKPAAAELPLALPDSPGSREWLHDPKRSPQRALGKPEEDRRRAQPKDSRDDGSGALFAISVSGGVSEIPADFTPEPIPDKNGAAAQGITHSEPGVGRTVDVMCCDGAAAMPDSDESEGGSSTWSTTTLVLCGPSLAQARNHFLGLLRLQMSTTTLLTSRQQGGRVGAMRRRLQTQDWQAVCVAAAQHLEGDFLARW</sequence>
<reference evidence="2" key="1">
    <citation type="submission" date="2021-02" db="EMBL/GenBank/DDBJ databases">
        <authorList>
            <person name="Dougan E. K."/>
            <person name="Rhodes N."/>
            <person name="Thang M."/>
            <person name="Chan C."/>
        </authorList>
    </citation>
    <scope>NUCLEOTIDE SEQUENCE</scope>
</reference>
<keyword evidence="3" id="KW-1185">Reference proteome</keyword>
<feature type="region of interest" description="Disordered" evidence="1">
    <location>
        <begin position="1"/>
        <end position="51"/>
    </location>
</feature>
<name>A0A812YI44_9DINO</name>
<evidence type="ECO:0000313" key="3">
    <source>
        <dbReference type="Proteomes" id="UP000601435"/>
    </source>
</evidence>
<feature type="compositionally biased region" description="Basic and acidic residues" evidence="1">
    <location>
        <begin position="29"/>
        <end position="38"/>
    </location>
</feature>
<feature type="non-terminal residue" evidence="2">
    <location>
        <position position="1"/>
    </location>
</feature>
<gene>
    <name evidence="2" type="ORF">SNEC2469_LOCUS22791</name>
</gene>
<accession>A0A812YI44</accession>
<proteinExistence type="predicted"/>
<evidence type="ECO:0000313" key="2">
    <source>
        <dbReference type="EMBL" id="CAE7778200.1"/>
    </source>
</evidence>
<dbReference type="EMBL" id="CAJNJA010041810">
    <property type="protein sequence ID" value="CAE7778200.1"/>
    <property type="molecule type" value="Genomic_DNA"/>
</dbReference>
<dbReference type="Proteomes" id="UP000601435">
    <property type="component" value="Unassembled WGS sequence"/>
</dbReference>
<feature type="non-terminal residue" evidence="2">
    <location>
        <position position="288"/>
    </location>
</feature>
<feature type="region of interest" description="Disordered" evidence="1">
    <location>
        <begin position="102"/>
        <end position="148"/>
    </location>
</feature>
<protein>
    <submittedName>
        <fullName evidence="2">Uncharacterized protein</fullName>
    </submittedName>
</protein>
<feature type="compositionally biased region" description="Basic and acidic residues" evidence="1">
    <location>
        <begin position="8"/>
        <end position="21"/>
    </location>
</feature>
<feature type="compositionally biased region" description="Basic and acidic residues" evidence="1">
    <location>
        <begin position="126"/>
        <end position="144"/>
    </location>
</feature>
<comment type="caution">
    <text evidence="2">The sequence shown here is derived from an EMBL/GenBank/DDBJ whole genome shotgun (WGS) entry which is preliminary data.</text>
</comment>
<evidence type="ECO:0000256" key="1">
    <source>
        <dbReference type="SAM" id="MobiDB-lite"/>
    </source>
</evidence>
<organism evidence="2 3">
    <name type="scientific">Symbiodinium necroappetens</name>
    <dbReference type="NCBI Taxonomy" id="1628268"/>
    <lineage>
        <taxon>Eukaryota</taxon>
        <taxon>Sar</taxon>
        <taxon>Alveolata</taxon>
        <taxon>Dinophyceae</taxon>
        <taxon>Suessiales</taxon>
        <taxon>Symbiodiniaceae</taxon>
        <taxon>Symbiodinium</taxon>
    </lineage>
</organism>
<dbReference type="AlphaFoldDB" id="A0A812YI44"/>